<gene>
    <name evidence="1" type="ORF">ACFL6M_01720</name>
</gene>
<dbReference type="EMBL" id="JBHPKH010000010">
    <property type="protein sequence ID" value="MFC1572293.1"/>
    <property type="molecule type" value="Genomic_DNA"/>
</dbReference>
<evidence type="ECO:0000313" key="1">
    <source>
        <dbReference type="EMBL" id="MFC1572293.1"/>
    </source>
</evidence>
<evidence type="ECO:0000313" key="2">
    <source>
        <dbReference type="Proteomes" id="UP001593833"/>
    </source>
</evidence>
<keyword evidence="2" id="KW-1185">Reference proteome</keyword>
<dbReference type="Proteomes" id="UP001593833">
    <property type="component" value="Unassembled WGS sequence"/>
</dbReference>
<comment type="caution">
    <text evidence="1">The sequence shown here is derived from an EMBL/GenBank/DDBJ whole genome shotgun (WGS) entry which is preliminary data.</text>
</comment>
<accession>A0ABV6YJ06</accession>
<sequence length="279" mass="30417">MPKTGATMYTRPILGFPLCVLLIVVFLAILPGCGGEGGDGSKGDWWSRVTGIPGDALGFEDRWESCTQGKKPVSFASHVQSADLARIDFTRGTSTYSVIFNNGRTLRAENSDPHAIPVDRTLLLTYMLPYLGRARLGAALASLDIDTTRVVQGVEWNGHQCLVVGMGSANTSTVTSAEDTATSESGAESREGQVPLIYFDEETGAVLRLVTVAFSPIGKRVGDFRLYDHIQRGGAYLPTRFETWGKNGLRSCLKQASTRDGHEHPPTLFRFAFMPQRKK</sequence>
<protein>
    <submittedName>
        <fullName evidence="1">Uncharacterized protein</fullName>
    </submittedName>
</protein>
<name>A0ABV6YJ06_UNCEI</name>
<reference evidence="1 2" key="1">
    <citation type="submission" date="2024-09" db="EMBL/GenBank/DDBJ databases">
        <authorList>
            <person name="D'Angelo T."/>
        </authorList>
    </citation>
    <scope>NUCLEOTIDE SEQUENCE [LARGE SCALE GENOMIC DNA]</scope>
    <source>
        <strain evidence="1">SAG AM-320-E07</strain>
    </source>
</reference>
<proteinExistence type="predicted"/>
<organism evidence="1 2">
    <name type="scientific">Eiseniibacteriota bacterium</name>
    <dbReference type="NCBI Taxonomy" id="2212470"/>
    <lineage>
        <taxon>Bacteria</taxon>
        <taxon>Candidatus Eiseniibacteriota</taxon>
    </lineage>
</organism>